<organism evidence="1 2">
    <name type="scientific">Pseudomonas syringae pv. philadelphi</name>
    <dbReference type="NCBI Taxonomy" id="251706"/>
    <lineage>
        <taxon>Bacteria</taxon>
        <taxon>Pseudomonadati</taxon>
        <taxon>Pseudomonadota</taxon>
        <taxon>Gammaproteobacteria</taxon>
        <taxon>Pseudomonadales</taxon>
        <taxon>Pseudomonadaceae</taxon>
        <taxon>Pseudomonas</taxon>
    </lineage>
</organism>
<dbReference type="AlphaFoldDB" id="A0A3M3YV46"/>
<comment type="caution">
    <text evidence="1">The sequence shown here is derived from an EMBL/GenBank/DDBJ whole genome shotgun (WGS) entry which is preliminary data.</text>
</comment>
<reference evidence="1 2" key="1">
    <citation type="submission" date="2018-08" db="EMBL/GenBank/DDBJ databases">
        <title>Recombination of ecologically and evolutionarily significant loci maintains genetic cohesion in the Pseudomonas syringae species complex.</title>
        <authorList>
            <person name="Dillon M."/>
            <person name="Thakur S."/>
            <person name="Almeida R.N.D."/>
            <person name="Weir B.S."/>
            <person name="Guttman D.S."/>
        </authorList>
    </citation>
    <scope>NUCLEOTIDE SEQUENCE [LARGE SCALE GENOMIC DNA]</scope>
    <source>
        <strain evidence="1 2">ICMP 8902</strain>
    </source>
</reference>
<sequence>MSGVLSRRQQALGHVRNEIERVALVQEKVRRLSFELNAGAADRTALLASSIRIAEADAACRRSLDDLQQNRIDLFRALRGAEPATPSKP</sequence>
<protein>
    <submittedName>
        <fullName evidence="1">Uncharacterized protein</fullName>
    </submittedName>
</protein>
<evidence type="ECO:0000313" key="1">
    <source>
        <dbReference type="EMBL" id="RMO86422.1"/>
    </source>
</evidence>
<evidence type="ECO:0000313" key="2">
    <source>
        <dbReference type="Proteomes" id="UP000279372"/>
    </source>
</evidence>
<gene>
    <name evidence="1" type="ORF">ALQ33_200154</name>
</gene>
<proteinExistence type="predicted"/>
<dbReference type="EMBL" id="RBQB01000215">
    <property type="protein sequence ID" value="RMO86422.1"/>
    <property type="molecule type" value="Genomic_DNA"/>
</dbReference>
<dbReference type="Proteomes" id="UP000279372">
    <property type="component" value="Unassembled WGS sequence"/>
</dbReference>
<name>A0A3M3YV46_9PSED</name>
<accession>A0A3M3YV46</accession>